<protein>
    <submittedName>
        <fullName evidence="2">Uncharacterized protein</fullName>
    </submittedName>
</protein>
<evidence type="ECO:0000313" key="2">
    <source>
        <dbReference type="EMBL" id="SVA38010.1"/>
    </source>
</evidence>
<keyword evidence="1" id="KW-1133">Transmembrane helix</keyword>
<feature type="transmembrane region" description="Helical" evidence="1">
    <location>
        <begin position="6"/>
        <end position="30"/>
    </location>
</feature>
<reference evidence="2" key="1">
    <citation type="submission" date="2018-05" db="EMBL/GenBank/DDBJ databases">
        <authorList>
            <person name="Lanie J.A."/>
            <person name="Ng W.-L."/>
            <person name="Kazmierczak K.M."/>
            <person name="Andrzejewski T.M."/>
            <person name="Davidsen T.M."/>
            <person name="Wayne K.J."/>
            <person name="Tettelin H."/>
            <person name="Glass J.I."/>
            <person name="Rusch D."/>
            <person name="Podicherti R."/>
            <person name="Tsui H.-C.T."/>
            <person name="Winkler M.E."/>
        </authorList>
    </citation>
    <scope>NUCLEOTIDE SEQUENCE</scope>
</reference>
<sequence>MGIKVYIYQLIIEYGFYILLLLAGAGFYFWRRLKS</sequence>
<accession>A0A381VCB4</accession>
<dbReference type="AlphaFoldDB" id="A0A381VCB4"/>
<name>A0A381VCB4_9ZZZZ</name>
<gene>
    <name evidence="2" type="ORF">METZ01_LOCUS90864</name>
</gene>
<proteinExistence type="predicted"/>
<keyword evidence="1" id="KW-0472">Membrane</keyword>
<organism evidence="2">
    <name type="scientific">marine metagenome</name>
    <dbReference type="NCBI Taxonomy" id="408172"/>
    <lineage>
        <taxon>unclassified sequences</taxon>
        <taxon>metagenomes</taxon>
        <taxon>ecological metagenomes</taxon>
    </lineage>
</organism>
<keyword evidence="1" id="KW-0812">Transmembrane</keyword>
<evidence type="ECO:0000256" key="1">
    <source>
        <dbReference type="SAM" id="Phobius"/>
    </source>
</evidence>
<dbReference type="EMBL" id="UINC01008445">
    <property type="protein sequence ID" value="SVA38010.1"/>
    <property type="molecule type" value="Genomic_DNA"/>
</dbReference>